<comment type="caution">
    <text evidence="4">The sequence shown here is derived from an EMBL/GenBank/DDBJ whole genome shotgun (WGS) entry which is preliminary data.</text>
</comment>
<keyword evidence="1" id="KW-0547">Nucleotide-binding</keyword>
<organism evidence="4 5">
    <name type="scientific">Elaphomyces granulatus</name>
    <dbReference type="NCBI Taxonomy" id="519963"/>
    <lineage>
        <taxon>Eukaryota</taxon>
        <taxon>Fungi</taxon>
        <taxon>Dikarya</taxon>
        <taxon>Ascomycota</taxon>
        <taxon>Pezizomycotina</taxon>
        <taxon>Eurotiomycetes</taxon>
        <taxon>Eurotiomycetidae</taxon>
        <taxon>Eurotiales</taxon>
        <taxon>Elaphomycetaceae</taxon>
        <taxon>Elaphomyces</taxon>
    </lineage>
</organism>
<name>A0A232LR02_9EURO</name>
<keyword evidence="1" id="KW-0067">ATP-binding</keyword>
<evidence type="ECO:0000313" key="5">
    <source>
        <dbReference type="Proteomes" id="UP000243515"/>
    </source>
</evidence>
<dbReference type="Pfam" id="PF05970">
    <property type="entry name" value="PIF1"/>
    <property type="match status" value="1"/>
</dbReference>
<dbReference type="OrthoDB" id="4369146at2759"/>
<dbReference type="GO" id="GO:0000723">
    <property type="term" value="P:telomere maintenance"/>
    <property type="evidence" value="ECO:0007669"/>
    <property type="project" value="InterPro"/>
</dbReference>
<keyword evidence="5" id="KW-1185">Reference proteome</keyword>
<comment type="cofactor">
    <cofactor evidence="1">
        <name>Mg(2+)</name>
        <dbReference type="ChEBI" id="CHEBI:18420"/>
    </cofactor>
</comment>
<keyword evidence="1" id="KW-0233">DNA recombination</keyword>
<dbReference type="SUPFAM" id="SSF52540">
    <property type="entry name" value="P-loop containing nucleoside triphosphate hydrolases"/>
    <property type="match status" value="2"/>
</dbReference>
<dbReference type="GO" id="GO:0006281">
    <property type="term" value="P:DNA repair"/>
    <property type="evidence" value="ECO:0007669"/>
    <property type="project" value="UniProtKB-KW"/>
</dbReference>
<dbReference type="AlphaFoldDB" id="A0A232LR02"/>
<evidence type="ECO:0000256" key="2">
    <source>
        <dbReference type="SAM" id="MobiDB-lite"/>
    </source>
</evidence>
<dbReference type="InterPro" id="IPR010285">
    <property type="entry name" value="DNA_helicase_pif1-like_DEAD"/>
</dbReference>
<gene>
    <name evidence="4" type="ORF">Egran_06016</name>
</gene>
<feature type="domain" description="DNA helicase Pif1-like DEAD-box helicase" evidence="3">
    <location>
        <begin position="141"/>
        <end position="359"/>
    </location>
</feature>
<dbReference type="InterPro" id="IPR051055">
    <property type="entry name" value="PIF1_helicase"/>
</dbReference>
<dbReference type="GO" id="GO:0006310">
    <property type="term" value="P:DNA recombination"/>
    <property type="evidence" value="ECO:0007669"/>
    <property type="project" value="UniProtKB-KW"/>
</dbReference>
<sequence length="424" mass="47518">EVEDLLTVDGQVFDSLVEAYVYCNEHHQHCNDYYDPVRDDDADSDSDDDSEADYDGATPELSQGEAGLEADLLYSRLRPGGDDLTCPASLDLGNRMLDRLYDWMRHVDKYKFSTTYWEEIKALYPADESINPAGLPLLGDLNAEQRAVYDVLVGHYQSILRGESPPPLEINLDGKAGTGKTSVILMASLEMIRIAEEAGEKDPVLRSAPTGVAAHLFLGRTLHSLLMLPIKGRNEDDVSPAHLTTLQAVFRFCKYLIIDEKSMVGLKQMGWIDKRLRQIFPAQADKPFGGISVVLCGDFHQLPPVGEKTLFSRYSPGDIAMTLNGRAAYRALGTTMRLTQVMRQAGEDIETSTFRTVLDELRANEVTKAGWLYLSKRVRNQLPPQEIATFDNAMRLYFRNEEGHRRSSQKDPGAAYGPPCHRRR</sequence>
<evidence type="ECO:0000259" key="3">
    <source>
        <dbReference type="Pfam" id="PF05970"/>
    </source>
</evidence>
<dbReference type="EMBL" id="NPHW01005986">
    <property type="protein sequence ID" value="OXV06217.1"/>
    <property type="molecule type" value="Genomic_DNA"/>
</dbReference>
<protein>
    <recommendedName>
        <fullName evidence="1">ATP-dependent DNA helicase</fullName>
        <ecNumber evidence="1">5.6.2.3</ecNumber>
    </recommendedName>
</protein>
<dbReference type="PANTHER" id="PTHR47642:SF6">
    <property type="entry name" value="ATP-DEPENDENT DNA HELICASE"/>
    <property type="match status" value="1"/>
</dbReference>
<dbReference type="GO" id="GO:0043139">
    <property type="term" value="F:5'-3' DNA helicase activity"/>
    <property type="evidence" value="ECO:0007669"/>
    <property type="project" value="UniProtKB-EC"/>
</dbReference>
<keyword evidence="1" id="KW-0378">Hydrolase</keyword>
<proteinExistence type="inferred from homology"/>
<dbReference type="PANTHER" id="PTHR47642">
    <property type="entry name" value="ATP-DEPENDENT DNA HELICASE"/>
    <property type="match status" value="1"/>
</dbReference>
<dbReference type="GO" id="GO:0005524">
    <property type="term" value="F:ATP binding"/>
    <property type="evidence" value="ECO:0007669"/>
    <property type="project" value="UniProtKB-KW"/>
</dbReference>
<feature type="region of interest" description="Disordered" evidence="2">
    <location>
        <begin position="34"/>
        <end position="61"/>
    </location>
</feature>
<dbReference type="Proteomes" id="UP000243515">
    <property type="component" value="Unassembled WGS sequence"/>
</dbReference>
<evidence type="ECO:0000313" key="4">
    <source>
        <dbReference type="EMBL" id="OXV06217.1"/>
    </source>
</evidence>
<comment type="catalytic activity">
    <reaction evidence="1">
        <text>ATP + H2O = ADP + phosphate + H(+)</text>
        <dbReference type="Rhea" id="RHEA:13065"/>
        <dbReference type="ChEBI" id="CHEBI:15377"/>
        <dbReference type="ChEBI" id="CHEBI:15378"/>
        <dbReference type="ChEBI" id="CHEBI:30616"/>
        <dbReference type="ChEBI" id="CHEBI:43474"/>
        <dbReference type="ChEBI" id="CHEBI:456216"/>
        <dbReference type="EC" id="5.6.2.3"/>
    </reaction>
</comment>
<accession>A0A232LR02</accession>
<dbReference type="Gene3D" id="3.40.50.300">
    <property type="entry name" value="P-loop containing nucleotide triphosphate hydrolases"/>
    <property type="match status" value="1"/>
</dbReference>
<keyword evidence="1" id="KW-0347">Helicase</keyword>
<keyword evidence="1" id="KW-0227">DNA damage</keyword>
<dbReference type="EC" id="5.6.2.3" evidence="1"/>
<feature type="compositionally biased region" description="Acidic residues" evidence="2">
    <location>
        <begin position="40"/>
        <end position="54"/>
    </location>
</feature>
<keyword evidence="1" id="KW-0234">DNA repair</keyword>
<feature type="non-terminal residue" evidence="4">
    <location>
        <position position="1"/>
    </location>
</feature>
<dbReference type="GO" id="GO:0016887">
    <property type="term" value="F:ATP hydrolysis activity"/>
    <property type="evidence" value="ECO:0007669"/>
    <property type="project" value="RHEA"/>
</dbReference>
<feature type="region of interest" description="Disordered" evidence="2">
    <location>
        <begin position="401"/>
        <end position="424"/>
    </location>
</feature>
<dbReference type="InterPro" id="IPR027417">
    <property type="entry name" value="P-loop_NTPase"/>
</dbReference>
<reference evidence="4 5" key="1">
    <citation type="journal article" date="2015" name="Environ. Microbiol.">
        <title>Metagenome sequence of Elaphomyces granulatus from sporocarp tissue reveals Ascomycota ectomycorrhizal fingerprints of genome expansion and a Proteobacteria-rich microbiome.</title>
        <authorList>
            <person name="Quandt C.A."/>
            <person name="Kohler A."/>
            <person name="Hesse C.N."/>
            <person name="Sharpton T.J."/>
            <person name="Martin F."/>
            <person name="Spatafora J.W."/>
        </authorList>
    </citation>
    <scope>NUCLEOTIDE SEQUENCE [LARGE SCALE GENOMIC DNA]</scope>
    <source>
        <strain evidence="4 5">OSC145934</strain>
    </source>
</reference>
<evidence type="ECO:0000256" key="1">
    <source>
        <dbReference type="RuleBase" id="RU363044"/>
    </source>
</evidence>
<comment type="similarity">
    <text evidence="1">Belongs to the helicase family.</text>
</comment>